<reference evidence="1" key="1">
    <citation type="journal article" date="2015" name="Nature">
        <title>Complex archaea that bridge the gap between prokaryotes and eukaryotes.</title>
        <authorList>
            <person name="Spang A."/>
            <person name="Saw J.H."/>
            <person name="Jorgensen S.L."/>
            <person name="Zaremba-Niedzwiedzka K."/>
            <person name="Martijn J."/>
            <person name="Lind A.E."/>
            <person name="van Eijk R."/>
            <person name="Schleper C."/>
            <person name="Guy L."/>
            <person name="Ettema T.J."/>
        </authorList>
    </citation>
    <scope>NUCLEOTIDE SEQUENCE</scope>
</reference>
<evidence type="ECO:0000313" key="1">
    <source>
        <dbReference type="EMBL" id="KKM76042.1"/>
    </source>
</evidence>
<comment type="caution">
    <text evidence="1">The sequence shown here is derived from an EMBL/GenBank/DDBJ whole genome shotgun (WGS) entry which is preliminary data.</text>
</comment>
<dbReference type="EMBL" id="LAZR01008872">
    <property type="protein sequence ID" value="KKM76042.1"/>
    <property type="molecule type" value="Genomic_DNA"/>
</dbReference>
<feature type="non-terminal residue" evidence="1">
    <location>
        <position position="1"/>
    </location>
</feature>
<sequence length="45" mass="5596">AQLKKVMERIRKQSWLSFNSYHDKIRVMWNEDWEAILKEVEDELC</sequence>
<accession>A0A0F9N3E9</accession>
<gene>
    <name evidence="1" type="ORF">LCGC14_1384020</name>
</gene>
<organism evidence="1">
    <name type="scientific">marine sediment metagenome</name>
    <dbReference type="NCBI Taxonomy" id="412755"/>
    <lineage>
        <taxon>unclassified sequences</taxon>
        <taxon>metagenomes</taxon>
        <taxon>ecological metagenomes</taxon>
    </lineage>
</organism>
<dbReference type="AlphaFoldDB" id="A0A0F9N3E9"/>
<protein>
    <submittedName>
        <fullName evidence="1">Uncharacterized protein</fullName>
    </submittedName>
</protein>
<name>A0A0F9N3E9_9ZZZZ</name>
<proteinExistence type="predicted"/>